<sequence length="49" mass="5808">MIDDLKKQLLSIPKNREIKLVISLGYPSSDVMRKKVRKNVKDIINYNEY</sequence>
<dbReference type="RefSeq" id="WP_156559687.1">
    <property type="nucleotide sequence ID" value="NZ_CACRTV010000031.1"/>
</dbReference>
<evidence type="ECO:0000313" key="1">
    <source>
        <dbReference type="EMBL" id="VYT91800.1"/>
    </source>
</evidence>
<evidence type="ECO:0008006" key="2">
    <source>
        <dbReference type="Google" id="ProtNLM"/>
    </source>
</evidence>
<dbReference type="InterPro" id="IPR000415">
    <property type="entry name" value="Nitroreductase-like"/>
</dbReference>
<dbReference type="SUPFAM" id="SSF55469">
    <property type="entry name" value="FMN-dependent nitroreductase-like"/>
    <property type="match status" value="1"/>
</dbReference>
<dbReference type="AlphaFoldDB" id="A0A6N3AQG1"/>
<protein>
    <recommendedName>
        <fullName evidence="2">Nitroreductase domain-containing protein</fullName>
    </recommendedName>
</protein>
<proteinExistence type="predicted"/>
<reference evidence="1" key="1">
    <citation type="submission" date="2019-11" db="EMBL/GenBank/DDBJ databases">
        <authorList>
            <person name="Feng L."/>
        </authorList>
    </citation>
    <scope>NUCLEOTIDE SEQUENCE</scope>
    <source>
        <strain evidence="1">CParaputrificumLFYP93</strain>
    </source>
</reference>
<dbReference type="Gene3D" id="3.40.109.10">
    <property type="entry name" value="NADH Oxidase"/>
    <property type="match status" value="1"/>
</dbReference>
<organism evidence="1">
    <name type="scientific">Clostridium paraputrificum</name>
    <dbReference type="NCBI Taxonomy" id="29363"/>
    <lineage>
        <taxon>Bacteria</taxon>
        <taxon>Bacillati</taxon>
        <taxon>Bacillota</taxon>
        <taxon>Clostridia</taxon>
        <taxon>Eubacteriales</taxon>
        <taxon>Clostridiaceae</taxon>
        <taxon>Clostridium</taxon>
    </lineage>
</organism>
<dbReference type="EMBL" id="CACRTV010000031">
    <property type="protein sequence ID" value="VYT91800.1"/>
    <property type="molecule type" value="Genomic_DNA"/>
</dbReference>
<name>A0A6N3AQG1_9CLOT</name>
<gene>
    <name evidence="1" type="ORF">CPLFYP93_00925</name>
</gene>
<dbReference type="GO" id="GO:0016491">
    <property type="term" value="F:oxidoreductase activity"/>
    <property type="evidence" value="ECO:0007669"/>
    <property type="project" value="InterPro"/>
</dbReference>
<accession>A0A6N3AQG1</accession>